<proteinExistence type="predicted"/>
<dbReference type="AlphaFoldDB" id="A0A1Y2FT11"/>
<keyword evidence="2" id="KW-1133">Transmembrane helix</keyword>
<dbReference type="RefSeq" id="XP_040727988.1">
    <property type="nucleotide sequence ID" value="XM_040866087.1"/>
</dbReference>
<dbReference type="Proteomes" id="UP000193685">
    <property type="component" value="Unassembled WGS sequence"/>
</dbReference>
<keyword evidence="2" id="KW-0812">Transmembrane</keyword>
<comment type="caution">
    <text evidence="3">The sequence shown here is derived from an EMBL/GenBank/DDBJ whole genome shotgun (WGS) entry which is preliminary data.</text>
</comment>
<evidence type="ECO:0000256" key="1">
    <source>
        <dbReference type="SAM" id="MobiDB-lite"/>
    </source>
</evidence>
<evidence type="ECO:0000313" key="3">
    <source>
        <dbReference type="EMBL" id="ORY87132.1"/>
    </source>
</evidence>
<keyword evidence="4" id="KW-1185">Reference proteome</keyword>
<reference evidence="3 4" key="1">
    <citation type="submission" date="2016-07" db="EMBL/GenBank/DDBJ databases">
        <title>Pervasive Adenine N6-methylation of Active Genes in Fungi.</title>
        <authorList>
            <consortium name="DOE Joint Genome Institute"/>
            <person name="Mondo S.J."/>
            <person name="Dannebaum R.O."/>
            <person name="Kuo R.C."/>
            <person name="Labutti K."/>
            <person name="Haridas S."/>
            <person name="Kuo A."/>
            <person name="Salamov A."/>
            <person name="Ahrendt S.R."/>
            <person name="Lipzen A."/>
            <person name="Sullivan W."/>
            <person name="Andreopoulos W.B."/>
            <person name="Clum A."/>
            <person name="Lindquist E."/>
            <person name="Daum C."/>
            <person name="Ramamoorthy G.K."/>
            <person name="Gryganskyi A."/>
            <person name="Culley D."/>
            <person name="Magnuson J.K."/>
            <person name="James T.Y."/>
            <person name="O'Malley M.A."/>
            <person name="Stajich J.E."/>
            <person name="Spatafora J.W."/>
            <person name="Visel A."/>
            <person name="Grigoriev I.V."/>
        </authorList>
    </citation>
    <scope>NUCLEOTIDE SEQUENCE [LARGE SCALE GENOMIC DNA]</scope>
    <source>
        <strain evidence="3 4">12-1054</strain>
    </source>
</reference>
<protein>
    <recommendedName>
        <fullName evidence="5">Letm1 RBD domain-containing protein</fullName>
    </recommendedName>
</protein>
<dbReference type="GeneID" id="63782686"/>
<dbReference type="EMBL" id="MCFI01000002">
    <property type="protein sequence ID" value="ORY87132.1"/>
    <property type="molecule type" value="Genomic_DNA"/>
</dbReference>
<organism evidence="3 4">
    <name type="scientific">Protomyces lactucae-debilis</name>
    <dbReference type="NCBI Taxonomy" id="2754530"/>
    <lineage>
        <taxon>Eukaryota</taxon>
        <taxon>Fungi</taxon>
        <taxon>Dikarya</taxon>
        <taxon>Ascomycota</taxon>
        <taxon>Taphrinomycotina</taxon>
        <taxon>Taphrinomycetes</taxon>
        <taxon>Taphrinales</taxon>
        <taxon>Protomycetaceae</taxon>
        <taxon>Protomyces</taxon>
    </lineage>
</organism>
<name>A0A1Y2FT11_PROLT</name>
<feature type="compositionally biased region" description="Polar residues" evidence="1">
    <location>
        <begin position="304"/>
        <end position="314"/>
    </location>
</feature>
<sequence length="314" mass="35619">MMKLQVTALQSYKRSLYRCFVDQYAFNSYRMVSTMPAKPIQLQLTDASKIEEALEVDRLNAPSTFPPPLTLPEKSESANQLKYLLKLGKAYLQFYKSGTKQILANRKVSKSIKQRFAGDALLNPVAGPSTQHLGEASPATLHGEQLSRAQYQLVLRSAIDSKKLPVFGLLFLVFGEWLPLLVFFLSPLLPGTVLLPKQILSRRQKRARIARKVALPTGGMPERQFLLQSCRQYGLVGPFASITPTSILNGRYVRHQMYLAQDSKLLAKQAQPVKLLDDLELDQALEERGLWHPEQTRHHKETSLQKWLQAQTRH</sequence>
<feature type="transmembrane region" description="Helical" evidence="2">
    <location>
        <begin position="166"/>
        <end position="189"/>
    </location>
</feature>
<evidence type="ECO:0000256" key="2">
    <source>
        <dbReference type="SAM" id="Phobius"/>
    </source>
</evidence>
<accession>A0A1Y2FT11</accession>
<feature type="region of interest" description="Disordered" evidence="1">
    <location>
        <begin position="292"/>
        <end position="314"/>
    </location>
</feature>
<evidence type="ECO:0008006" key="5">
    <source>
        <dbReference type="Google" id="ProtNLM"/>
    </source>
</evidence>
<keyword evidence="2" id="KW-0472">Membrane</keyword>
<gene>
    <name evidence="3" type="ORF">BCR37DRAFT_143974</name>
</gene>
<evidence type="ECO:0000313" key="4">
    <source>
        <dbReference type="Proteomes" id="UP000193685"/>
    </source>
</evidence>
<dbReference type="OrthoDB" id="73691at2759"/>